<dbReference type="Proteomes" id="UP000663760">
    <property type="component" value="Chromosome 11"/>
</dbReference>
<evidence type="ECO:0000256" key="1">
    <source>
        <dbReference type="ARBA" id="ARBA00022737"/>
    </source>
</evidence>
<dbReference type="PANTHER" id="PTHR47493:SF3">
    <property type="entry name" value="PENTACOTRIPEPTIDE-REPEAT REGION OF PRORP DOMAIN-CONTAINING PROTEIN"/>
    <property type="match status" value="1"/>
</dbReference>
<feature type="repeat" description="PPR" evidence="2">
    <location>
        <begin position="231"/>
        <end position="265"/>
    </location>
</feature>
<dbReference type="OrthoDB" id="185373at2759"/>
<evidence type="ECO:0000256" key="3">
    <source>
        <dbReference type="SAM" id="MobiDB-lite"/>
    </source>
</evidence>
<dbReference type="AlphaFoldDB" id="A0A7I8L4U3"/>
<dbReference type="Pfam" id="PF13812">
    <property type="entry name" value="PPR_3"/>
    <property type="match status" value="1"/>
</dbReference>
<feature type="repeat" description="PPR" evidence="2">
    <location>
        <begin position="196"/>
        <end position="230"/>
    </location>
</feature>
<evidence type="ECO:0000256" key="2">
    <source>
        <dbReference type="PROSITE-ProRule" id="PRU00708"/>
    </source>
</evidence>
<protein>
    <submittedName>
        <fullName evidence="4">Uncharacterized protein</fullName>
    </submittedName>
</protein>
<evidence type="ECO:0000313" key="4">
    <source>
        <dbReference type="EMBL" id="CAA7405029.1"/>
    </source>
</evidence>
<name>A0A7I8L4U3_SPIIN</name>
<dbReference type="InterPro" id="IPR011990">
    <property type="entry name" value="TPR-like_helical_dom_sf"/>
</dbReference>
<dbReference type="PROSITE" id="PS51375">
    <property type="entry name" value="PPR"/>
    <property type="match status" value="2"/>
</dbReference>
<organism evidence="4 5">
    <name type="scientific">Spirodela intermedia</name>
    <name type="common">Intermediate duckweed</name>
    <dbReference type="NCBI Taxonomy" id="51605"/>
    <lineage>
        <taxon>Eukaryota</taxon>
        <taxon>Viridiplantae</taxon>
        <taxon>Streptophyta</taxon>
        <taxon>Embryophyta</taxon>
        <taxon>Tracheophyta</taxon>
        <taxon>Spermatophyta</taxon>
        <taxon>Magnoliopsida</taxon>
        <taxon>Liliopsida</taxon>
        <taxon>Araceae</taxon>
        <taxon>Lemnoideae</taxon>
        <taxon>Spirodela</taxon>
    </lineage>
</organism>
<keyword evidence="1" id="KW-0677">Repeat</keyword>
<dbReference type="Pfam" id="PF01535">
    <property type="entry name" value="PPR"/>
    <property type="match status" value="1"/>
</dbReference>
<dbReference type="EMBL" id="LR746274">
    <property type="protein sequence ID" value="CAA7405029.1"/>
    <property type="molecule type" value="Genomic_DNA"/>
</dbReference>
<sequence length="549" mass="60781">MSVAAWAAIAGPPPQRTTFLRRRHRPLQPNPSTAPVRPPDFLSLPSAPPLPRPHLTTSLPPSPAPHEEHRRRLLHRTLVVENIHHTRRLKNLLTHLSDGGAATPLRLIEEDDDGGVATPLHLMEEVDDGGGDDWSSEELWAAAGFLIFDEWRRRRSPGRATAANFSRLARLLCGGGAMEEAGSVFRQMAALDLPVPVSVYNSLVDGLAGDGDLAGAGEALRRMPELGLSPSPETFHGLLRAFGRKGMYDEMSRWVKKMIAEGCPPNASTFNLLIMEFAGGGLLEKMEATHRTLLSRRMKLLPAAVAAMIQAYAEVGNLEKMEKMYRRFSGCRAPLREDLIRKMALVYIQNYRFARLEEFGNEIASRTGRNRRTHLVWRLLLLAAALLLSRRGMESIAGEMKAAEVTPHITFTNSIALAHAKMKDFRDLEALLSKIGEEDGGELRPDLVTVGVLFDACSDGFNGGRVLDIWRRRRFLEQSAVMETDPLVIAAFGKGRFIKSCEEAFFSTVGGGEEGSRKAWTYVDLIRLVFHGGKLRSYLGKTTTATIIH</sequence>
<proteinExistence type="predicted"/>
<gene>
    <name evidence="4" type="ORF">SI8410_11015707</name>
</gene>
<dbReference type="PANTHER" id="PTHR47493">
    <property type="entry name" value="OS08G0520200 PROTEIN"/>
    <property type="match status" value="1"/>
</dbReference>
<dbReference type="Gene3D" id="1.25.40.10">
    <property type="entry name" value="Tetratricopeptide repeat domain"/>
    <property type="match status" value="2"/>
</dbReference>
<reference evidence="4" key="1">
    <citation type="submission" date="2020-02" db="EMBL/GenBank/DDBJ databases">
        <authorList>
            <person name="Scholz U."/>
            <person name="Mascher M."/>
            <person name="Fiebig A."/>
        </authorList>
    </citation>
    <scope>NUCLEOTIDE SEQUENCE</scope>
</reference>
<dbReference type="NCBIfam" id="TIGR00756">
    <property type="entry name" value="PPR"/>
    <property type="match status" value="1"/>
</dbReference>
<accession>A0A7I8L4U3</accession>
<evidence type="ECO:0000313" key="5">
    <source>
        <dbReference type="Proteomes" id="UP000663760"/>
    </source>
</evidence>
<dbReference type="InterPro" id="IPR002885">
    <property type="entry name" value="PPR_rpt"/>
</dbReference>
<keyword evidence="5" id="KW-1185">Reference proteome</keyword>
<feature type="region of interest" description="Disordered" evidence="3">
    <location>
        <begin position="1"/>
        <end position="69"/>
    </location>
</feature>